<evidence type="ECO:0000313" key="3">
    <source>
        <dbReference type="EMBL" id="EQB15830.1"/>
    </source>
</evidence>
<evidence type="ECO:0000256" key="1">
    <source>
        <dbReference type="ARBA" id="ARBA00022801"/>
    </source>
</evidence>
<proteinExistence type="predicted"/>
<dbReference type="GO" id="GO:0016020">
    <property type="term" value="C:membrane"/>
    <property type="evidence" value="ECO:0007669"/>
    <property type="project" value="TreeGrafter"/>
</dbReference>
<dbReference type="Proteomes" id="UP000015527">
    <property type="component" value="Unassembled WGS sequence"/>
</dbReference>
<evidence type="ECO:0000313" key="4">
    <source>
        <dbReference type="Proteomes" id="UP000015527"/>
    </source>
</evidence>
<dbReference type="PATRIC" id="fig|1096930.3.peg.2080"/>
<reference evidence="3 4" key="1">
    <citation type="journal article" date="2013" name="Genome Announc.">
        <title>Genome Sequence of Novosphingobium lindaniclasticum LE124T, Isolated from a Hexachlorocyclohexane Dumpsite.</title>
        <authorList>
            <person name="Saxena A."/>
            <person name="Nayyar N."/>
            <person name="Sangwan N."/>
            <person name="Kumari R."/>
            <person name="Khurana J.P."/>
            <person name="Lal R."/>
        </authorList>
    </citation>
    <scope>NUCLEOTIDE SEQUENCE [LARGE SCALE GENOMIC DNA]</scope>
    <source>
        <strain evidence="3 4">LE124</strain>
    </source>
</reference>
<keyword evidence="1" id="KW-0378">Hydrolase</keyword>
<feature type="domain" description="AB hydrolase-1" evidence="2">
    <location>
        <begin position="52"/>
        <end position="297"/>
    </location>
</feature>
<dbReference type="Gene3D" id="3.40.50.1820">
    <property type="entry name" value="alpha/beta hydrolase"/>
    <property type="match status" value="1"/>
</dbReference>
<dbReference type="InterPro" id="IPR000639">
    <property type="entry name" value="Epox_hydrolase-like"/>
</dbReference>
<keyword evidence="4" id="KW-1185">Reference proteome</keyword>
<sequence>MPVDQAGRQDRGRGFGMTVFEDRFWSSRDGLKLHFRDYHVQKHDGSGARPPIVCLHGLTRNARDFEALAERLSPRWRVICPDMRGRGDSEYARDSASYNPVQYGEDLLELLAQEQIDRFVAIGTSLGGLMTMGLATLIPERIVAAVINDVGPFLEPQGVERIKDYVGQGRSYPTWVHAARALEDNQGHAHPGQPLDFWIGRAKRLMTVSSAGRVVFDYDMKIAEPFLGYDVDDQPDLWPAWEALAGRPVLVLRGALSDLLSAATLEKMLRRLPGAEAITLENVGHAPTLDEPEAIAAIDRLLAQSA</sequence>
<dbReference type="PANTHER" id="PTHR43798">
    <property type="entry name" value="MONOACYLGLYCEROL LIPASE"/>
    <property type="match status" value="1"/>
</dbReference>
<dbReference type="AlphaFoldDB" id="T0IVJ5"/>
<name>T0IVJ5_9SPHN</name>
<dbReference type="PRINTS" id="PR00111">
    <property type="entry name" value="ABHYDROLASE"/>
</dbReference>
<dbReference type="PRINTS" id="PR00412">
    <property type="entry name" value="EPOXHYDRLASE"/>
</dbReference>
<dbReference type="InterPro" id="IPR050266">
    <property type="entry name" value="AB_hydrolase_sf"/>
</dbReference>
<dbReference type="SUPFAM" id="SSF53474">
    <property type="entry name" value="alpha/beta-Hydrolases"/>
    <property type="match status" value="1"/>
</dbReference>
<dbReference type="PANTHER" id="PTHR43798:SF31">
    <property type="entry name" value="AB HYDROLASE SUPERFAMILY PROTEIN YCLE"/>
    <property type="match status" value="1"/>
</dbReference>
<dbReference type="InterPro" id="IPR029058">
    <property type="entry name" value="AB_hydrolase_fold"/>
</dbReference>
<dbReference type="InterPro" id="IPR000073">
    <property type="entry name" value="AB_hydrolase_1"/>
</dbReference>
<dbReference type="Pfam" id="PF12697">
    <property type="entry name" value="Abhydrolase_6"/>
    <property type="match status" value="1"/>
</dbReference>
<organism evidence="3 4">
    <name type="scientific">Novosphingobium lindaniclasticum LE124</name>
    <dbReference type="NCBI Taxonomy" id="1096930"/>
    <lineage>
        <taxon>Bacteria</taxon>
        <taxon>Pseudomonadati</taxon>
        <taxon>Pseudomonadota</taxon>
        <taxon>Alphaproteobacteria</taxon>
        <taxon>Sphingomonadales</taxon>
        <taxon>Sphingomonadaceae</taxon>
        <taxon>Novosphingobium</taxon>
    </lineage>
</organism>
<gene>
    <name evidence="3" type="ORF">L284_10495</name>
</gene>
<dbReference type="EMBL" id="ATHL01000075">
    <property type="protein sequence ID" value="EQB15830.1"/>
    <property type="molecule type" value="Genomic_DNA"/>
</dbReference>
<protein>
    <recommendedName>
        <fullName evidence="2">AB hydrolase-1 domain-containing protein</fullName>
    </recommendedName>
</protein>
<comment type="caution">
    <text evidence="3">The sequence shown here is derived from an EMBL/GenBank/DDBJ whole genome shotgun (WGS) entry which is preliminary data.</text>
</comment>
<evidence type="ECO:0000259" key="2">
    <source>
        <dbReference type="Pfam" id="PF12697"/>
    </source>
</evidence>
<accession>T0IVJ5</accession>
<dbReference type="GO" id="GO:0016787">
    <property type="term" value="F:hydrolase activity"/>
    <property type="evidence" value="ECO:0007669"/>
    <property type="project" value="UniProtKB-KW"/>
</dbReference>
<dbReference type="eggNOG" id="COG0596">
    <property type="taxonomic scope" value="Bacteria"/>
</dbReference>